<dbReference type="InterPro" id="IPR036915">
    <property type="entry name" value="Cyclin-like_sf"/>
</dbReference>
<comment type="caution">
    <text evidence="2">The sequence shown here is derived from an EMBL/GenBank/DDBJ whole genome shotgun (WGS) entry which is preliminary data.</text>
</comment>
<dbReference type="Gene3D" id="1.10.472.170">
    <property type="match status" value="1"/>
</dbReference>
<name>A0A6S7H0C8_PARCT</name>
<feature type="compositionally biased region" description="Low complexity" evidence="1">
    <location>
        <begin position="248"/>
        <end position="281"/>
    </location>
</feature>
<evidence type="ECO:0000256" key="1">
    <source>
        <dbReference type="SAM" id="MobiDB-lite"/>
    </source>
</evidence>
<dbReference type="AlphaFoldDB" id="A0A6S7H0C8"/>
<dbReference type="SUPFAM" id="SSF47954">
    <property type="entry name" value="Cyclin-like"/>
    <property type="match status" value="1"/>
</dbReference>
<evidence type="ECO:0000313" key="3">
    <source>
        <dbReference type="Proteomes" id="UP001152795"/>
    </source>
</evidence>
<keyword evidence="3" id="KW-1185">Reference proteome</keyword>
<gene>
    <name evidence="2" type="ORF">PACLA_8A012715</name>
</gene>
<accession>A0A6S7H0C8</accession>
<evidence type="ECO:0000313" key="2">
    <source>
        <dbReference type="EMBL" id="CAB3995936.1"/>
    </source>
</evidence>
<dbReference type="CDD" id="cd00043">
    <property type="entry name" value="CYCLIN_SF"/>
    <property type="match status" value="1"/>
</dbReference>
<proteinExistence type="predicted"/>
<organism evidence="2 3">
    <name type="scientific">Paramuricea clavata</name>
    <name type="common">Red gorgonian</name>
    <name type="synonym">Violescent sea-whip</name>
    <dbReference type="NCBI Taxonomy" id="317549"/>
    <lineage>
        <taxon>Eukaryota</taxon>
        <taxon>Metazoa</taxon>
        <taxon>Cnidaria</taxon>
        <taxon>Anthozoa</taxon>
        <taxon>Octocorallia</taxon>
        <taxon>Malacalcyonacea</taxon>
        <taxon>Plexauridae</taxon>
        <taxon>Paramuricea</taxon>
    </lineage>
</organism>
<dbReference type="OrthoDB" id="7694315at2759"/>
<dbReference type="PANTHER" id="PTHR31511">
    <property type="entry name" value="PROTEIN CBG23764"/>
    <property type="match status" value="1"/>
</dbReference>
<feature type="region of interest" description="Disordered" evidence="1">
    <location>
        <begin position="242"/>
        <end position="293"/>
    </location>
</feature>
<reference evidence="2" key="1">
    <citation type="submission" date="2020-04" db="EMBL/GenBank/DDBJ databases">
        <authorList>
            <person name="Alioto T."/>
            <person name="Alioto T."/>
            <person name="Gomez Garrido J."/>
        </authorList>
    </citation>
    <scope>NUCLEOTIDE SEQUENCE</scope>
    <source>
        <strain evidence="2">A484AB</strain>
    </source>
</reference>
<sequence length="708" mass="81817">MDNDLTLFQKVLQEYKESTERQRRVRCVDDVSMGVDECQHTQTVDDKGFMTCLDYGEELCKTTSHERRFGDETRVSYRRQVERGIRNDVRGLNFADIVAAKADSLYQQFTGGSFYRGRKRRSIIFACFYYAYRMLGIPQDYKSLLTDFRISSRHGYFGIKYMGVNNPDRVTLFDKNLTHFVYTQRLVRHLGLSEKDFDSLVRLRHLTHNRSSVLNKARSQSLAVGCRLVLYLLKKRTERQRMYRDQRGATGEAEATTGTGGATTVATTTATTRTGGATATTGKDRDNPDSEGDQISTYCKNFVTKYTVEAEEGVVDMKTFLERVRKPVVELLEKSDNVKVHTEVECVMERRNPDDGDSTESTSSFKAKTKLVCDNVDDLYDTVVGEMLRNFIEYQRNGSGWVLRRVERLTIHVIQFEPLSGSSFIPLPEGLKGKRVIVNMKNNDNECFKWSVTRGLNKVKKDQSRVTRVLRKQAEKLDWSMLRFPVAVNDKNIEVFEDMNGVGINIFGYEEHDKKEGKKRGVYPIRITRRRGGEVVNLLIIDDEEKQHYCLIADKSKLFASQTSKHKGKRYFCDHCMNGFHSEESRETHMEYCANNEAVKQVLPGEGTFTMFRNNHKSMKIPFVVYADFECFTERLAEEDRDKSTQYTMRYQEHKSSGFCYNIVCSEPGVYNSRPIMYTKKTQDDDIGQMITKDIHINTYLCVNYPKN</sequence>
<dbReference type="PANTHER" id="PTHR31511:SF12">
    <property type="entry name" value="RHO TERMINATION FACTOR N-TERMINAL DOMAIN-CONTAINING PROTEIN"/>
    <property type="match status" value="1"/>
</dbReference>
<dbReference type="EMBL" id="CACRXK020002763">
    <property type="protein sequence ID" value="CAB3995936.1"/>
    <property type="molecule type" value="Genomic_DNA"/>
</dbReference>
<protein>
    <submittedName>
        <fullName evidence="2">Uncharacterized transposon-derived</fullName>
    </submittedName>
</protein>
<dbReference type="Proteomes" id="UP001152795">
    <property type="component" value="Unassembled WGS sequence"/>
</dbReference>